<dbReference type="SUPFAM" id="SSF55073">
    <property type="entry name" value="Nucleotide cyclase"/>
    <property type="match status" value="1"/>
</dbReference>
<evidence type="ECO:0000313" key="7">
    <source>
        <dbReference type="Proteomes" id="UP000318483"/>
    </source>
</evidence>
<dbReference type="SMART" id="SM00267">
    <property type="entry name" value="GGDEF"/>
    <property type="match status" value="1"/>
</dbReference>
<organism evidence="6 7">
    <name type="scientific">Qingshengfaniella alkalisoli</name>
    <dbReference type="NCBI Taxonomy" id="2599296"/>
    <lineage>
        <taxon>Bacteria</taxon>
        <taxon>Pseudomonadati</taxon>
        <taxon>Pseudomonadota</taxon>
        <taxon>Alphaproteobacteria</taxon>
        <taxon>Rhodobacterales</taxon>
        <taxon>Paracoccaceae</taxon>
        <taxon>Qingshengfaniella</taxon>
    </lineage>
</organism>
<dbReference type="Gene3D" id="3.30.70.270">
    <property type="match status" value="1"/>
</dbReference>
<evidence type="ECO:0000259" key="5">
    <source>
        <dbReference type="PROSITE" id="PS50887"/>
    </source>
</evidence>
<keyword evidence="7" id="KW-1185">Reference proteome</keyword>
<dbReference type="GO" id="GO:0000160">
    <property type="term" value="P:phosphorelay signal transduction system"/>
    <property type="evidence" value="ECO:0007669"/>
    <property type="project" value="InterPro"/>
</dbReference>
<accession>A0A5B8IX66</accession>
<feature type="domain" description="GGDEF" evidence="5">
    <location>
        <begin position="321"/>
        <end position="456"/>
    </location>
</feature>
<feature type="modified residue" description="4-aspartylphosphate" evidence="3">
    <location>
        <position position="53"/>
    </location>
</feature>
<protein>
    <recommendedName>
        <fullName evidence="1">diguanylate cyclase</fullName>
        <ecNumber evidence="1">2.7.7.65</ecNumber>
    </recommendedName>
</protein>
<dbReference type="RefSeq" id="WP_146364870.1">
    <property type="nucleotide sequence ID" value="NZ_CP042261.1"/>
</dbReference>
<dbReference type="InterPro" id="IPR000160">
    <property type="entry name" value="GGDEF_dom"/>
</dbReference>
<dbReference type="OrthoDB" id="9812260at2"/>
<evidence type="ECO:0000259" key="4">
    <source>
        <dbReference type="PROSITE" id="PS50110"/>
    </source>
</evidence>
<dbReference type="PROSITE" id="PS50110">
    <property type="entry name" value="RESPONSE_REGULATORY"/>
    <property type="match status" value="1"/>
</dbReference>
<sequence>MSGRILIYDGIATNRILLRCKLSAACYVVSQATTPDELAREISQNKPDLILLDIDSDPGGKLAICSATQGTHNNADVPLILLATNLTPDLRVAALRAGAADILPKPVNDSLLMARIRRTLRQSNTASEIEARDITSRQLGLAEAGATYSSPGHIALISPNAQAAHAWSARLEPVLSHRLSVMTREDALTTTARATAADAFVIGASKETYQDALRLIAELRSREDTRGSAMLLLLEDASSDQVAMALDLGASDIMASGFHAEELALRLNAQIRHKQQGDQLRRNMQTGLQMATRDPLTGLFNRRFAERHLQSIAAQAQSAGQPFALMVLDLDRFKAVNDTYGHAIGDIVLREVSSRLRSNLRAQDLVARMGGEEFLVVMPNTNHDEALTAGERLRQLVRGTPIRLQGDVSALTVTVSIGVAVGTGKVKDTTELFDRADKALYVAKADGRDQVSLDRPAA</sequence>
<dbReference type="GO" id="GO:1902201">
    <property type="term" value="P:negative regulation of bacterial-type flagellum-dependent cell motility"/>
    <property type="evidence" value="ECO:0007669"/>
    <property type="project" value="TreeGrafter"/>
</dbReference>
<dbReference type="InterPro" id="IPR011006">
    <property type="entry name" value="CheY-like_superfamily"/>
</dbReference>
<dbReference type="FunFam" id="3.30.70.270:FF:000001">
    <property type="entry name" value="Diguanylate cyclase domain protein"/>
    <property type="match status" value="1"/>
</dbReference>
<evidence type="ECO:0000256" key="2">
    <source>
        <dbReference type="ARBA" id="ARBA00034247"/>
    </source>
</evidence>
<dbReference type="InterPro" id="IPR050469">
    <property type="entry name" value="Diguanylate_Cyclase"/>
</dbReference>
<feature type="domain" description="Response regulatory" evidence="4">
    <location>
        <begin position="4"/>
        <end position="120"/>
    </location>
</feature>
<dbReference type="InterPro" id="IPR029787">
    <property type="entry name" value="Nucleotide_cyclase"/>
</dbReference>
<dbReference type="Gene3D" id="3.40.50.2300">
    <property type="match status" value="1"/>
</dbReference>
<dbReference type="Pfam" id="PF00072">
    <property type="entry name" value="Response_reg"/>
    <property type="match status" value="1"/>
</dbReference>
<dbReference type="Pfam" id="PF00990">
    <property type="entry name" value="GGDEF"/>
    <property type="match status" value="1"/>
</dbReference>
<dbReference type="InterPro" id="IPR043128">
    <property type="entry name" value="Rev_trsase/Diguanyl_cyclase"/>
</dbReference>
<dbReference type="SUPFAM" id="SSF52172">
    <property type="entry name" value="CheY-like"/>
    <property type="match status" value="2"/>
</dbReference>
<dbReference type="KEGG" id="lit:FPZ52_07580"/>
<dbReference type="PANTHER" id="PTHR45138:SF9">
    <property type="entry name" value="DIGUANYLATE CYCLASE DGCM-RELATED"/>
    <property type="match status" value="1"/>
</dbReference>
<dbReference type="CDD" id="cd01949">
    <property type="entry name" value="GGDEF"/>
    <property type="match status" value="1"/>
</dbReference>
<reference evidence="6 7" key="1">
    <citation type="submission" date="2019-07" db="EMBL/GenBank/DDBJ databases">
        <title>Litoreibacter alkalisoli sp. nov., isolated from saline-alkaline soil.</title>
        <authorList>
            <person name="Wang S."/>
            <person name="Xu L."/>
            <person name="Xing Y.-T."/>
            <person name="Sun J.-Q."/>
        </authorList>
    </citation>
    <scope>NUCLEOTIDE SEQUENCE [LARGE SCALE GENOMIC DNA]</scope>
    <source>
        <strain evidence="6 7">LN3S51</strain>
    </source>
</reference>
<dbReference type="NCBIfam" id="TIGR00254">
    <property type="entry name" value="GGDEF"/>
    <property type="match status" value="1"/>
</dbReference>
<dbReference type="GO" id="GO:0005886">
    <property type="term" value="C:plasma membrane"/>
    <property type="evidence" value="ECO:0007669"/>
    <property type="project" value="TreeGrafter"/>
</dbReference>
<dbReference type="SMART" id="SM00448">
    <property type="entry name" value="REC"/>
    <property type="match status" value="1"/>
</dbReference>
<dbReference type="AlphaFoldDB" id="A0A5B8IX66"/>
<dbReference type="EC" id="2.7.7.65" evidence="1"/>
<dbReference type="GO" id="GO:0052621">
    <property type="term" value="F:diguanylate cyclase activity"/>
    <property type="evidence" value="ECO:0007669"/>
    <property type="project" value="UniProtKB-EC"/>
</dbReference>
<dbReference type="EMBL" id="CP042261">
    <property type="protein sequence ID" value="QDY69491.1"/>
    <property type="molecule type" value="Genomic_DNA"/>
</dbReference>
<dbReference type="PANTHER" id="PTHR45138">
    <property type="entry name" value="REGULATORY COMPONENTS OF SENSORY TRANSDUCTION SYSTEM"/>
    <property type="match status" value="1"/>
</dbReference>
<keyword evidence="3" id="KW-0597">Phosphoprotein</keyword>
<dbReference type="InterPro" id="IPR001789">
    <property type="entry name" value="Sig_transdc_resp-reg_receiver"/>
</dbReference>
<comment type="catalytic activity">
    <reaction evidence="2">
        <text>2 GTP = 3',3'-c-di-GMP + 2 diphosphate</text>
        <dbReference type="Rhea" id="RHEA:24898"/>
        <dbReference type="ChEBI" id="CHEBI:33019"/>
        <dbReference type="ChEBI" id="CHEBI:37565"/>
        <dbReference type="ChEBI" id="CHEBI:58805"/>
        <dbReference type="EC" id="2.7.7.65"/>
    </reaction>
</comment>
<name>A0A5B8IX66_9RHOB</name>
<evidence type="ECO:0000256" key="1">
    <source>
        <dbReference type="ARBA" id="ARBA00012528"/>
    </source>
</evidence>
<evidence type="ECO:0000313" key="6">
    <source>
        <dbReference type="EMBL" id="QDY69491.1"/>
    </source>
</evidence>
<proteinExistence type="predicted"/>
<evidence type="ECO:0000256" key="3">
    <source>
        <dbReference type="PROSITE-ProRule" id="PRU00169"/>
    </source>
</evidence>
<dbReference type="PROSITE" id="PS50887">
    <property type="entry name" value="GGDEF"/>
    <property type="match status" value="1"/>
</dbReference>
<dbReference type="GO" id="GO:0043709">
    <property type="term" value="P:cell adhesion involved in single-species biofilm formation"/>
    <property type="evidence" value="ECO:0007669"/>
    <property type="project" value="TreeGrafter"/>
</dbReference>
<dbReference type="Proteomes" id="UP000318483">
    <property type="component" value="Chromosome"/>
</dbReference>
<gene>
    <name evidence="6" type="ORF">FPZ52_07580</name>
</gene>